<dbReference type="SUPFAM" id="SSF52821">
    <property type="entry name" value="Rhodanese/Cell cycle control phosphatase"/>
    <property type="match status" value="1"/>
</dbReference>
<dbReference type="CDD" id="cd00158">
    <property type="entry name" value="RHOD"/>
    <property type="match status" value="1"/>
</dbReference>
<dbReference type="InterPro" id="IPR001763">
    <property type="entry name" value="Rhodanese-like_dom"/>
</dbReference>
<evidence type="ECO:0000259" key="1">
    <source>
        <dbReference type="PROSITE" id="PS50206"/>
    </source>
</evidence>
<dbReference type="KEGG" id="lak:106179969"/>
<dbReference type="InParanoid" id="A0A1S3KAG2"/>
<protein>
    <submittedName>
        <fullName evidence="3">Uncharacterized protein LOC106179969</fullName>
    </submittedName>
</protein>
<dbReference type="AlphaFoldDB" id="A0A1S3KAG2"/>
<dbReference type="Pfam" id="PF00581">
    <property type="entry name" value="Rhodanese"/>
    <property type="match status" value="1"/>
</dbReference>
<dbReference type="Gene3D" id="3.40.250.10">
    <property type="entry name" value="Rhodanese-like domain"/>
    <property type="match status" value="1"/>
</dbReference>
<feature type="domain" description="Rhodanese" evidence="1">
    <location>
        <begin position="57"/>
        <end position="163"/>
    </location>
</feature>
<accession>A0A1S3KAG2</accession>
<dbReference type="PROSITE" id="PS50206">
    <property type="entry name" value="RHODANESE_3"/>
    <property type="match status" value="1"/>
</dbReference>
<reference evidence="3" key="1">
    <citation type="submission" date="2025-08" db="UniProtKB">
        <authorList>
            <consortium name="RefSeq"/>
        </authorList>
    </citation>
    <scope>IDENTIFICATION</scope>
    <source>
        <tissue evidence="3">Gonads</tissue>
    </source>
</reference>
<dbReference type="InterPro" id="IPR036873">
    <property type="entry name" value="Rhodanese-like_dom_sf"/>
</dbReference>
<sequence length="207" mass="23000">MASGDSDGAAKSESSMSMPMWLTVKSLKAKFPQVRNLSTDLLYQWLNCPTGGGEAGSEQQVILLDARDKVEYDVSHLPGAILTEPGKSNITELVQFINEQCNKKPCKAIVCYCSLGYRSSSLAEKLKTAMDSEAKGTVFSELPIYNLEGSIFKWANERKPMINSHNKPTVYAHPYNSVFGKLLEHSLRKSSFDSCYEESEVRKVNKS</sequence>
<evidence type="ECO:0000313" key="2">
    <source>
        <dbReference type="Proteomes" id="UP000085678"/>
    </source>
</evidence>
<dbReference type="OrthoDB" id="566238at2759"/>
<keyword evidence="2" id="KW-1185">Reference proteome</keyword>
<dbReference type="RefSeq" id="XP_013419251.1">
    <property type="nucleotide sequence ID" value="XM_013563797.2"/>
</dbReference>
<organism evidence="2 3">
    <name type="scientific">Lingula anatina</name>
    <name type="common">Brachiopod</name>
    <name type="synonym">Lingula unguis</name>
    <dbReference type="NCBI Taxonomy" id="7574"/>
    <lineage>
        <taxon>Eukaryota</taxon>
        <taxon>Metazoa</taxon>
        <taxon>Spiralia</taxon>
        <taxon>Lophotrochozoa</taxon>
        <taxon>Brachiopoda</taxon>
        <taxon>Linguliformea</taxon>
        <taxon>Lingulata</taxon>
        <taxon>Lingulida</taxon>
        <taxon>Linguloidea</taxon>
        <taxon>Lingulidae</taxon>
        <taxon>Lingula</taxon>
    </lineage>
</organism>
<dbReference type="GeneID" id="106179969"/>
<proteinExistence type="predicted"/>
<dbReference type="OMA" id="WYNEGRP"/>
<name>A0A1S3KAG2_LINAN</name>
<dbReference type="SMART" id="SM00450">
    <property type="entry name" value="RHOD"/>
    <property type="match status" value="1"/>
</dbReference>
<evidence type="ECO:0000313" key="3">
    <source>
        <dbReference type="RefSeq" id="XP_013419251.1"/>
    </source>
</evidence>
<gene>
    <name evidence="3" type="primary">LOC106179969</name>
</gene>
<dbReference type="Proteomes" id="UP000085678">
    <property type="component" value="Unplaced"/>
</dbReference>